<gene>
    <name evidence="2" type="ORF">BLNAU_4239</name>
</gene>
<evidence type="ECO:0000313" key="3">
    <source>
        <dbReference type="Proteomes" id="UP001281761"/>
    </source>
</evidence>
<accession>A0ABQ9YAN6</accession>
<reference evidence="2 3" key="1">
    <citation type="journal article" date="2022" name="bioRxiv">
        <title>Genomics of Preaxostyla Flagellates Illuminates Evolutionary Transitions and the Path Towards Mitochondrial Loss.</title>
        <authorList>
            <person name="Novak L.V.F."/>
            <person name="Treitli S.C."/>
            <person name="Pyrih J."/>
            <person name="Halakuc P."/>
            <person name="Pipaliya S.V."/>
            <person name="Vacek V."/>
            <person name="Brzon O."/>
            <person name="Soukal P."/>
            <person name="Eme L."/>
            <person name="Dacks J.B."/>
            <person name="Karnkowska A."/>
            <person name="Elias M."/>
            <person name="Hampl V."/>
        </authorList>
    </citation>
    <scope>NUCLEOTIDE SEQUENCE [LARGE SCALE GENOMIC DNA]</scope>
    <source>
        <strain evidence="2">NAU3</strain>
        <tissue evidence="2">Gut</tissue>
    </source>
</reference>
<proteinExistence type="predicted"/>
<protein>
    <submittedName>
        <fullName evidence="2">Uncharacterized protein</fullName>
    </submittedName>
</protein>
<dbReference type="InterPro" id="IPR011050">
    <property type="entry name" value="Pectin_lyase_fold/virulence"/>
</dbReference>
<keyword evidence="1" id="KW-0732">Signal</keyword>
<keyword evidence="3" id="KW-1185">Reference proteome</keyword>
<feature type="chain" id="PRO_5046183617" evidence="1">
    <location>
        <begin position="21"/>
        <end position="1588"/>
    </location>
</feature>
<comment type="caution">
    <text evidence="2">The sequence shown here is derived from an EMBL/GenBank/DDBJ whole genome shotgun (WGS) entry which is preliminary data.</text>
</comment>
<dbReference type="SUPFAM" id="SSF51126">
    <property type="entry name" value="Pectin lyase-like"/>
    <property type="match status" value="1"/>
</dbReference>
<dbReference type="Proteomes" id="UP001281761">
    <property type="component" value="Unassembled WGS sequence"/>
</dbReference>
<feature type="signal peptide" evidence="1">
    <location>
        <begin position="1"/>
        <end position="20"/>
    </location>
</feature>
<sequence>MDYFLLVHILFVLSLYPVHGFAFSLAPSSYAIPSLSSQIASRLTNAVEGSSSHIHLHESIYHSQNCVLTSMSIKLSGKSTIITNSVTSDMIGREQSEPNNKITKIDNIAIRNLFSISNSTVAFSSLIFELNGQSVSIAQVKSSHLALHSCSIHSASDTTPFLVDTASDSDVSIFVLSTNLVSRVPSILLPMASFSCPQSGTDDETVTTHFSDISESYRKRVSITQNDVVLRDQTNVFGCGPLFDSRLSVSSGSSDLFSVHTCLGRTSMTNMSSVPPPDSIPHLSQTIFGSHVTHSSHHMFGTCCSPQSRQSSLTLTNSSFSHCSTTLAPVDENHKQLAILHREGAININVTNSRTDLLTVTRCTFRSLTGSQAGLYSQCEGPTNVRECSFIDCAASSHPGGSIYLTNANTGPTTVHQCSFLNSSAPNGGNAYFYRSGILTVDECVFKEGKTKGTVGDFGGGGMWISYAQSTTIRNCQIHQCESKQHRNESGNDFNTYWNPNVLGVLADNVRNCDTTTGTNSFWTGNPDYASVLTLLPDAVSATVQSIEVVSVDAMVTLKVTVNTSVKGTLLVDVDNTADSAYDPTEHRGTPAVHRLLSFPFLSEGTTATCAVPVGSWGLLQFDTWYTLIGVSIENQVMEGIPTVKFIIPGPPRICDAECLPGTGLDHALVKLTGKRISRGTYEVEVEEVEGISFEVTFENDKELIDNSTAASVLLFGDGAKLTFSTNYTLKVVRKKDTIDSIPFDPFKIWFFTPAASPRLTGVHPISFSDAETEKICQFRFVGEHLTASRQYQLTLTSAIDATHTRSLLISTDTKKVIETMDHVMFPHSGDRIDFGREYRVTQMVDQTSSASLLIADFTFTTPPEPPRLKTITTSSSNNGIAVSFAGFGLIADSPLVLTMSSDINHEPSQQILCSAHDSTEIRDYSLYPKTADVNQLKYDTTYTIERATLSGRKVHLEDTLTLTTPEEPPRVENASIDIIKQKTGVEISLTGVLFETGSYKVTFTCSGEQTVVVSGKATVDNLIVLDKVSILDSSPTFLVPGKTYIVSKVEKDSMGVLTSIIVNDDVSVLVPNPPIVSSLIFEFVNSLQNLCKIQVRGSDFVAGTEYEVTLNSILRIGVRFKTSTEGESDEVSIGQNGQLKHNTKYTLTEMTPIREDDGEILCSGTLWFETGERIVMEVIVREGGSDEREECGTIGKPCESVLVGWRVGEDEGMSGVVVKIDRSGGFGGRVVVGEKDLEIGGLFEGQSRLVVDEGDLGERGEEEVIAMSGGSIVIVGVTLCLPPSPLLGKSGRRSVVSGFGECVVCSVLIVSGWKGEGVGMGLVCWLGGSLSVEQIVMEGVEMESGVVLVNCSSSQKDVSFEMTESRFIGVVTRNAELVRFSSTSKESHFSMRDAVFVSTQRVESEKVKAGMGVIEVETWQEKTEIRKCVFSESGIVIGRRGEEKKGGVLSIVVGSSNVRERREVGLLGNVFVDSSVSWSESGEESRGGIIVRSVGVGQTKIDLRGSWFEETAVSGVILDRDEGGIPIVEKKRKIVHTPSHSGHTGLVVVVGRVLPVIRREGSSFSGCSLRMVSGEAEQAMEQHTDEL</sequence>
<evidence type="ECO:0000313" key="2">
    <source>
        <dbReference type="EMBL" id="KAK2960842.1"/>
    </source>
</evidence>
<organism evidence="2 3">
    <name type="scientific">Blattamonas nauphoetae</name>
    <dbReference type="NCBI Taxonomy" id="2049346"/>
    <lineage>
        <taxon>Eukaryota</taxon>
        <taxon>Metamonada</taxon>
        <taxon>Preaxostyla</taxon>
        <taxon>Oxymonadida</taxon>
        <taxon>Blattamonas</taxon>
    </lineage>
</organism>
<dbReference type="EMBL" id="JARBJD010000020">
    <property type="protein sequence ID" value="KAK2960842.1"/>
    <property type="molecule type" value="Genomic_DNA"/>
</dbReference>
<evidence type="ECO:0000256" key="1">
    <source>
        <dbReference type="SAM" id="SignalP"/>
    </source>
</evidence>
<name>A0ABQ9YAN6_9EUKA</name>